<protein>
    <submittedName>
        <fullName evidence="1">Uncharacterized protein</fullName>
    </submittedName>
</protein>
<dbReference type="EMBL" id="CP017305">
    <property type="protein sequence ID" value="AOS84249.1"/>
    <property type="molecule type" value="Genomic_DNA"/>
</dbReference>
<name>A0A1D8D908_CHLLM</name>
<evidence type="ECO:0000313" key="2">
    <source>
        <dbReference type="Proteomes" id="UP000095185"/>
    </source>
</evidence>
<dbReference type="AlphaFoldDB" id="A0A1D8D908"/>
<accession>A0A1D8D908</accession>
<reference evidence="1" key="1">
    <citation type="submission" date="2016-09" db="EMBL/GenBank/DDBJ databases">
        <title>Genome sequence of Chlorobaculum limnaeum.</title>
        <authorList>
            <person name="Liu Z."/>
            <person name="Tank M."/>
            <person name="Bryant D.A."/>
        </authorList>
    </citation>
    <scope>NUCLEOTIDE SEQUENCE [LARGE SCALE GENOMIC DNA]</scope>
    <source>
        <strain evidence="1">DSM 1677</strain>
    </source>
</reference>
<evidence type="ECO:0000313" key="1">
    <source>
        <dbReference type="EMBL" id="AOS84249.1"/>
    </source>
</evidence>
<sequence>MRVRLITKTSGNKISDLREKRTWRVPVFCELVDLADAGITIQLDMMLSRSFFASMKKSSMRTYRELDCHAASLLAMTAANVVKFDRPV</sequence>
<keyword evidence="2" id="KW-1185">Reference proteome</keyword>
<gene>
    <name evidence="1" type="ORF">BIU88_08965</name>
</gene>
<dbReference type="Proteomes" id="UP000095185">
    <property type="component" value="Chromosome"/>
</dbReference>
<dbReference type="STRING" id="274537.BIU88_08965"/>
<proteinExistence type="predicted"/>
<dbReference type="KEGG" id="clz:BIU88_08965"/>
<organism evidence="1 2">
    <name type="scientific">Chlorobaculum limnaeum</name>
    <dbReference type="NCBI Taxonomy" id="274537"/>
    <lineage>
        <taxon>Bacteria</taxon>
        <taxon>Pseudomonadati</taxon>
        <taxon>Chlorobiota</taxon>
        <taxon>Chlorobiia</taxon>
        <taxon>Chlorobiales</taxon>
        <taxon>Chlorobiaceae</taxon>
        <taxon>Chlorobaculum</taxon>
    </lineage>
</organism>